<evidence type="ECO:0000256" key="2">
    <source>
        <dbReference type="SAM" id="MobiDB-lite"/>
    </source>
</evidence>
<accession>A0A1R1YGY5</accession>
<evidence type="ECO:0000313" key="3">
    <source>
        <dbReference type="EMBL" id="OMJ26160.1"/>
    </source>
</evidence>
<protein>
    <submittedName>
        <fullName evidence="3">Uncharacterized protein</fullName>
    </submittedName>
</protein>
<dbReference type="AlphaFoldDB" id="A0A1R1YGY5"/>
<keyword evidence="4" id="KW-1185">Reference proteome</keyword>
<sequence>MQPEIETMNSIILESRKGSIMDNQILGSEHNITNSLDTEKRSIIVESTDFNNYMNRNSYLASKSSSSFEGNSESFSSVSGKEIKQGFKSIEREIEKDEVSQLRSEIDEKAEKRKRFLAKDEENMDKYTNGDDCKNTETEFVSKTMAYIDKIRQSTAN</sequence>
<feature type="coiled-coil region" evidence="1">
    <location>
        <begin position="92"/>
        <end position="119"/>
    </location>
</feature>
<evidence type="ECO:0000313" key="4">
    <source>
        <dbReference type="Proteomes" id="UP000187283"/>
    </source>
</evidence>
<proteinExistence type="predicted"/>
<gene>
    <name evidence="3" type="ORF">AYI70_g388</name>
</gene>
<reference evidence="3 4" key="1">
    <citation type="submission" date="2017-01" db="EMBL/GenBank/DDBJ databases">
        <authorList>
            <person name="Mah S.A."/>
            <person name="Swanson W.J."/>
            <person name="Moy G.W."/>
            <person name="Vacquier V.D."/>
        </authorList>
    </citation>
    <scope>NUCLEOTIDE SEQUENCE [LARGE SCALE GENOMIC DNA]</scope>
    <source>
        <strain evidence="3 4">GSMNP</strain>
    </source>
</reference>
<keyword evidence="1" id="KW-0175">Coiled coil</keyword>
<organism evidence="3 4">
    <name type="scientific">Smittium culicis</name>
    <dbReference type="NCBI Taxonomy" id="133412"/>
    <lineage>
        <taxon>Eukaryota</taxon>
        <taxon>Fungi</taxon>
        <taxon>Fungi incertae sedis</taxon>
        <taxon>Zoopagomycota</taxon>
        <taxon>Kickxellomycotina</taxon>
        <taxon>Harpellomycetes</taxon>
        <taxon>Harpellales</taxon>
        <taxon>Legeriomycetaceae</taxon>
        <taxon>Smittium</taxon>
    </lineage>
</organism>
<comment type="caution">
    <text evidence="3">The sequence shown here is derived from an EMBL/GenBank/DDBJ whole genome shotgun (WGS) entry which is preliminary data.</text>
</comment>
<feature type="compositionally biased region" description="Low complexity" evidence="2">
    <location>
        <begin position="62"/>
        <end position="80"/>
    </location>
</feature>
<name>A0A1R1YGY5_9FUNG</name>
<dbReference type="Proteomes" id="UP000187283">
    <property type="component" value="Unassembled WGS sequence"/>
</dbReference>
<feature type="region of interest" description="Disordered" evidence="2">
    <location>
        <begin position="62"/>
        <end position="81"/>
    </location>
</feature>
<dbReference type="EMBL" id="LSSN01000060">
    <property type="protein sequence ID" value="OMJ26160.1"/>
    <property type="molecule type" value="Genomic_DNA"/>
</dbReference>
<evidence type="ECO:0000256" key="1">
    <source>
        <dbReference type="SAM" id="Coils"/>
    </source>
</evidence>